<reference evidence="1" key="1">
    <citation type="submission" date="2021-06" db="EMBL/GenBank/DDBJ databases">
        <authorList>
            <person name="Kallberg Y."/>
            <person name="Tangrot J."/>
            <person name="Rosling A."/>
        </authorList>
    </citation>
    <scope>NUCLEOTIDE SEQUENCE</scope>
    <source>
        <strain evidence="1">MA461A</strain>
    </source>
</reference>
<keyword evidence="2" id="KW-1185">Reference proteome</keyword>
<gene>
    <name evidence="1" type="ORF">RPERSI_LOCUS28962</name>
</gene>
<feature type="non-terminal residue" evidence="1">
    <location>
        <position position="155"/>
    </location>
</feature>
<name>A0ACA9SE07_9GLOM</name>
<protein>
    <submittedName>
        <fullName evidence="1">35720_t:CDS:1</fullName>
    </submittedName>
</protein>
<sequence length="155" mass="17310">TKSHDNPTAPNMLKPLSPTRSDATITNHGTPSTASFETIEHPLNEDVYNLQESILDLTTPSTLSMSRTQTGVNMLNAQAHSLTSHNKYEWENDEDASECRRCNKKFRLWTRRHHCRRCGQVVCDQCSTARVVMSPTQVVSGPSSSENIGQHSQPC</sequence>
<dbReference type="Proteomes" id="UP000789920">
    <property type="component" value="Unassembled WGS sequence"/>
</dbReference>
<evidence type="ECO:0000313" key="2">
    <source>
        <dbReference type="Proteomes" id="UP000789920"/>
    </source>
</evidence>
<accession>A0ACA9SE07</accession>
<evidence type="ECO:0000313" key="1">
    <source>
        <dbReference type="EMBL" id="CAG8833808.1"/>
    </source>
</evidence>
<comment type="caution">
    <text evidence="1">The sequence shown here is derived from an EMBL/GenBank/DDBJ whole genome shotgun (WGS) entry which is preliminary data.</text>
</comment>
<organism evidence="1 2">
    <name type="scientific">Racocetra persica</name>
    <dbReference type="NCBI Taxonomy" id="160502"/>
    <lineage>
        <taxon>Eukaryota</taxon>
        <taxon>Fungi</taxon>
        <taxon>Fungi incertae sedis</taxon>
        <taxon>Mucoromycota</taxon>
        <taxon>Glomeromycotina</taxon>
        <taxon>Glomeromycetes</taxon>
        <taxon>Diversisporales</taxon>
        <taxon>Gigasporaceae</taxon>
        <taxon>Racocetra</taxon>
    </lineage>
</organism>
<proteinExistence type="predicted"/>
<feature type="non-terminal residue" evidence="1">
    <location>
        <position position="1"/>
    </location>
</feature>
<dbReference type="EMBL" id="CAJVQC010107451">
    <property type="protein sequence ID" value="CAG8833808.1"/>
    <property type="molecule type" value="Genomic_DNA"/>
</dbReference>